<sequence>MCLVFVAFATWAVRTSDLHTPDAWKTGVGLWGQRELVPRGQKEGLPCSASPGPRG</sequence>
<proteinExistence type="predicted"/>
<feature type="chain" id="PRO_5034302008" evidence="1">
    <location>
        <begin position="16"/>
        <end position="55"/>
    </location>
</feature>
<feature type="signal peptide" evidence="1">
    <location>
        <begin position="1"/>
        <end position="15"/>
    </location>
</feature>
<keyword evidence="3" id="KW-1185">Reference proteome</keyword>
<dbReference type="GO" id="GO:0014850">
    <property type="term" value="P:response to muscle activity"/>
    <property type="evidence" value="ECO:0007669"/>
    <property type="project" value="TreeGrafter"/>
</dbReference>
<reference evidence="2" key="2">
    <citation type="submission" date="2025-09" db="UniProtKB">
        <authorList>
            <consortium name="Ensembl"/>
        </authorList>
    </citation>
    <scope>IDENTIFICATION</scope>
</reference>
<dbReference type="PANTHER" id="PTHR47282:SF1">
    <property type="entry name" value="PGC-1 AND ERR-INDUCED REGULATOR IN MUSCLE PROTEIN 1"/>
    <property type="match status" value="1"/>
</dbReference>
<dbReference type="AlphaFoldDB" id="A0A8C9Q8R1"/>
<name>A0A8C9Q8R1_SPEDA</name>
<keyword evidence="1" id="KW-0732">Signal</keyword>
<dbReference type="GO" id="GO:0006355">
    <property type="term" value="P:regulation of DNA-templated transcription"/>
    <property type="evidence" value="ECO:0007669"/>
    <property type="project" value="InterPro"/>
</dbReference>
<evidence type="ECO:0000313" key="3">
    <source>
        <dbReference type="Proteomes" id="UP000694422"/>
    </source>
</evidence>
<dbReference type="Proteomes" id="UP000694422">
    <property type="component" value="Unplaced"/>
</dbReference>
<evidence type="ECO:0000313" key="2">
    <source>
        <dbReference type="Ensembl" id="ENSSDAP00000017922.1"/>
    </source>
</evidence>
<organism evidence="2 3">
    <name type="scientific">Spermophilus dauricus</name>
    <name type="common">Daurian ground squirrel</name>
    <dbReference type="NCBI Taxonomy" id="99837"/>
    <lineage>
        <taxon>Eukaryota</taxon>
        <taxon>Metazoa</taxon>
        <taxon>Chordata</taxon>
        <taxon>Craniata</taxon>
        <taxon>Vertebrata</taxon>
        <taxon>Euteleostomi</taxon>
        <taxon>Mammalia</taxon>
        <taxon>Eutheria</taxon>
        <taxon>Euarchontoglires</taxon>
        <taxon>Glires</taxon>
        <taxon>Rodentia</taxon>
        <taxon>Sciuromorpha</taxon>
        <taxon>Sciuridae</taxon>
        <taxon>Xerinae</taxon>
        <taxon>Marmotini</taxon>
        <taxon>Spermophilus</taxon>
    </lineage>
</organism>
<protein>
    <submittedName>
        <fullName evidence="2">Uncharacterized protein</fullName>
    </submittedName>
</protein>
<dbReference type="PANTHER" id="PTHR47282">
    <property type="entry name" value="PGC-1 AND ERR-INDUCED REGULATOR IN MUSCLE PROTEIN 1"/>
    <property type="match status" value="1"/>
</dbReference>
<dbReference type="InterPro" id="IPR043442">
    <property type="entry name" value="Perm1"/>
</dbReference>
<dbReference type="Ensembl" id="ENSSDAT00000020477.1">
    <property type="protein sequence ID" value="ENSSDAP00000017922.1"/>
    <property type="gene ID" value="ENSSDAG00000016347.1"/>
</dbReference>
<reference evidence="2" key="1">
    <citation type="submission" date="2025-08" db="UniProtKB">
        <authorList>
            <consortium name="Ensembl"/>
        </authorList>
    </citation>
    <scope>IDENTIFICATION</scope>
</reference>
<dbReference type="GO" id="GO:0005634">
    <property type="term" value="C:nucleus"/>
    <property type="evidence" value="ECO:0007669"/>
    <property type="project" value="TreeGrafter"/>
</dbReference>
<evidence type="ECO:0000256" key="1">
    <source>
        <dbReference type="SAM" id="SignalP"/>
    </source>
</evidence>
<dbReference type="GO" id="GO:0005737">
    <property type="term" value="C:cytoplasm"/>
    <property type="evidence" value="ECO:0007669"/>
    <property type="project" value="TreeGrafter"/>
</dbReference>
<accession>A0A8C9Q8R1</accession>